<evidence type="ECO:0000313" key="3">
    <source>
        <dbReference type="EMBL" id="BAI39817.1"/>
    </source>
</evidence>
<dbReference type="EMBL" id="AP009085">
    <property type="protein sequence ID" value="BAI39779.1"/>
    <property type="molecule type" value="Genomic_DNA"/>
</dbReference>
<dbReference type="AlphaFoldDB" id="C8TF57"/>
<feature type="region of interest" description="Disordered" evidence="1">
    <location>
        <begin position="1"/>
        <end position="29"/>
    </location>
</feature>
<evidence type="ECO:0000256" key="1">
    <source>
        <dbReference type="SAM" id="MobiDB-lite"/>
    </source>
</evidence>
<feature type="region of interest" description="Disordered" evidence="1">
    <location>
        <begin position="283"/>
        <end position="324"/>
    </location>
</feature>
<feature type="compositionally biased region" description="Basic residues" evidence="1">
    <location>
        <begin position="311"/>
        <end position="324"/>
    </location>
</feature>
<accession>C8TF57</accession>
<reference evidence="2" key="1">
    <citation type="journal article" date="2009" name="Plant J.">
        <title>Comparative analysis of complete orthologous centromeres from two subspecies of rice reveals rapid variation of centromere organization and structure.</title>
        <authorList>
            <person name="Wu J."/>
            <person name="Fujisawa M."/>
            <person name="Tian Z."/>
            <person name="Yamagata H."/>
            <person name="Kamiya K."/>
            <person name="Shibata M."/>
            <person name="Hosokawa S."/>
            <person name="Ito Y."/>
            <person name="Hamada M."/>
            <person name="Katagiri S."/>
            <person name="Kurita K."/>
            <person name="Yamamoto M."/>
            <person name="Kikuta A."/>
            <person name="Machita K."/>
            <person name="Karasawa W."/>
            <person name="Kanamori H."/>
            <person name="Namiki N."/>
            <person name="Mizuno H."/>
            <person name="Ma J."/>
            <person name="Sasaki T."/>
            <person name="Matsumoto T."/>
        </authorList>
    </citation>
    <scope>NUCLEOTIDE SEQUENCE</scope>
</reference>
<gene>
    <name evidence="2" type="primary">K0098B12.8</name>
    <name evidence="3" type="synonym">K0098G01.37</name>
</gene>
<proteinExistence type="predicted"/>
<organism evidence="2">
    <name type="scientific">Oryza sativa subsp. indica</name>
    <name type="common">Rice</name>
    <dbReference type="NCBI Taxonomy" id="39946"/>
    <lineage>
        <taxon>Eukaryota</taxon>
        <taxon>Viridiplantae</taxon>
        <taxon>Streptophyta</taxon>
        <taxon>Embryophyta</taxon>
        <taxon>Tracheophyta</taxon>
        <taxon>Spermatophyta</taxon>
        <taxon>Magnoliopsida</taxon>
        <taxon>Liliopsida</taxon>
        <taxon>Poales</taxon>
        <taxon>Poaceae</taxon>
        <taxon>BOP clade</taxon>
        <taxon>Oryzoideae</taxon>
        <taxon>Oryzeae</taxon>
        <taxon>Oryzinae</taxon>
        <taxon>Oryza</taxon>
        <taxon>Oryza sativa</taxon>
    </lineage>
</organism>
<name>C8TF57_ORYSI</name>
<evidence type="ECO:0000313" key="2">
    <source>
        <dbReference type="EMBL" id="BAI39779.1"/>
    </source>
</evidence>
<sequence length="324" mass="34028">MERMAAAGTGGDGNGVPTMPDHNGGTAEGRQDLGKILELLGREEPARSDQKRRPTAAIRSGAYLDFGKAAHVGFWTEWSGSQGAVERGDAARLGKRDVERGGARCGDADGGDGTARRWLKRREVAAGAGGSGGERWCAWLWRFEGGEGKWSGGRGAHGGCGAGEGDGAVRGERERWRGAAGVRRGAAARGLRGGCGFGHGEARGGGGNGRGEHEGALYKARGWRSWLGEAGTAGEVWRRRGVVEELTGADFHGESGGKGGGGGREPILLGLGARVPAGRRRIRRDVGGNRRPWRLRPGKPEVGGGPDRWGHRAHLSGRERGRRT</sequence>
<dbReference type="EMBL" id="AP009086">
    <property type="protein sequence ID" value="BAI39817.1"/>
    <property type="molecule type" value="Genomic_DNA"/>
</dbReference>
<protein>
    <submittedName>
        <fullName evidence="2">Uncharacterized protein K0098B12.8</fullName>
    </submittedName>
    <submittedName>
        <fullName evidence="3">Uncharacterized protein K0098G01.37</fullName>
    </submittedName>
</protein>